<protein>
    <submittedName>
        <fullName evidence="2">TIGR03987 family protein</fullName>
    </submittedName>
</protein>
<feature type="transmembrane region" description="Helical" evidence="1">
    <location>
        <begin position="34"/>
        <end position="54"/>
    </location>
</feature>
<evidence type="ECO:0000313" key="2">
    <source>
        <dbReference type="EMBL" id="RKD33663.1"/>
    </source>
</evidence>
<keyword evidence="1" id="KW-1133">Transmembrane helix</keyword>
<dbReference type="RefSeq" id="WP_120195721.1">
    <property type="nucleotide sequence ID" value="NZ_MCIA01000006.1"/>
</dbReference>
<dbReference type="OrthoDB" id="2751280at2"/>
<reference evidence="2 3" key="1">
    <citation type="submission" date="2016-08" db="EMBL/GenBank/DDBJ databases">
        <title>A new outlook on sporulation: Clostridium algidixylanolyticum.</title>
        <authorList>
            <person name="Poppleton D.I."/>
            <person name="Gribaldo S."/>
        </authorList>
    </citation>
    <scope>NUCLEOTIDE SEQUENCE [LARGE SCALE GENOMIC DNA]</scope>
    <source>
        <strain evidence="2 3">SPL73</strain>
    </source>
</reference>
<keyword evidence="1" id="KW-0472">Membrane</keyword>
<dbReference type="Proteomes" id="UP000284277">
    <property type="component" value="Unassembled WGS sequence"/>
</dbReference>
<feature type="transmembrane region" description="Helical" evidence="1">
    <location>
        <begin position="66"/>
        <end position="88"/>
    </location>
</feature>
<keyword evidence="1" id="KW-0812">Transmembrane</keyword>
<gene>
    <name evidence="2" type="ORF">BET01_14130</name>
</gene>
<name>A0A419T8B8_9FIRM</name>
<organism evidence="2 3">
    <name type="scientific">Lacrimispora algidixylanolytica</name>
    <dbReference type="NCBI Taxonomy" id="94868"/>
    <lineage>
        <taxon>Bacteria</taxon>
        <taxon>Bacillati</taxon>
        <taxon>Bacillota</taxon>
        <taxon>Clostridia</taxon>
        <taxon>Lachnospirales</taxon>
        <taxon>Lachnospiraceae</taxon>
        <taxon>Lacrimispora</taxon>
    </lineage>
</organism>
<sequence>MLPYAIITINLALLFYTIGVWAEKKQGVLKKWHLIIFWLGFAFDTIGTTLMTTLAPGNFRLNFHGITGVLAIVLMFLHAVWATIVLASNQEQRKKNFHKFSIVVWCIWLIPFISGMLFSMVGTPK</sequence>
<dbReference type="EMBL" id="MCIA01000006">
    <property type="protein sequence ID" value="RKD33663.1"/>
    <property type="molecule type" value="Genomic_DNA"/>
</dbReference>
<dbReference type="NCBIfam" id="TIGR03987">
    <property type="entry name" value="HsmA family protein"/>
    <property type="match status" value="1"/>
</dbReference>
<comment type="caution">
    <text evidence="2">The sequence shown here is derived from an EMBL/GenBank/DDBJ whole genome shotgun (WGS) entry which is preliminary data.</text>
</comment>
<proteinExistence type="predicted"/>
<feature type="transmembrane region" description="Helical" evidence="1">
    <location>
        <begin position="6"/>
        <end position="22"/>
    </location>
</feature>
<accession>A0A419T8B8</accession>
<dbReference type="InterPro" id="IPR023813">
    <property type="entry name" value="HsmA-like"/>
</dbReference>
<dbReference type="AlphaFoldDB" id="A0A419T8B8"/>
<keyword evidence="3" id="KW-1185">Reference proteome</keyword>
<evidence type="ECO:0000313" key="3">
    <source>
        <dbReference type="Proteomes" id="UP000284277"/>
    </source>
</evidence>
<feature type="transmembrane region" description="Helical" evidence="1">
    <location>
        <begin position="100"/>
        <end position="121"/>
    </location>
</feature>
<evidence type="ECO:0000256" key="1">
    <source>
        <dbReference type="SAM" id="Phobius"/>
    </source>
</evidence>